<dbReference type="Proteomes" id="UP000683925">
    <property type="component" value="Unassembled WGS sequence"/>
</dbReference>
<sequence length="140" mass="16712">MKYKYYNDKKLFSKTLSSIRSSFYIDHFTIPQPINKLCTQDQFKKFNRTNIDSIKSPVNHQSFPSEEADYKLKKMKVRKCSITHLGRFEILIVLKQFYKQMSNQSIWNDSYIQIQVIQSQKKLLQTLQSSMSLQQSLKRD</sequence>
<name>A0A8S1SJA4_PAROT</name>
<comment type="caution">
    <text evidence="1">The sequence shown here is derived from an EMBL/GenBank/DDBJ whole genome shotgun (WGS) entry which is preliminary data.</text>
</comment>
<protein>
    <submittedName>
        <fullName evidence="1">Uncharacterized protein</fullName>
    </submittedName>
</protein>
<accession>A0A8S1SJA4</accession>
<proteinExistence type="predicted"/>
<organism evidence="1 2">
    <name type="scientific">Paramecium octaurelia</name>
    <dbReference type="NCBI Taxonomy" id="43137"/>
    <lineage>
        <taxon>Eukaryota</taxon>
        <taxon>Sar</taxon>
        <taxon>Alveolata</taxon>
        <taxon>Ciliophora</taxon>
        <taxon>Intramacronucleata</taxon>
        <taxon>Oligohymenophorea</taxon>
        <taxon>Peniculida</taxon>
        <taxon>Parameciidae</taxon>
        <taxon>Paramecium</taxon>
    </lineage>
</organism>
<dbReference type="AlphaFoldDB" id="A0A8S1SJA4"/>
<evidence type="ECO:0000313" key="2">
    <source>
        <dbReference type="Proteomes" id="UP000683925"/>
    </source>
</evidence>
<dbReference type="EMBL" id="CAJJDP010000011">
    <property type="protein sequence ID" value="CAD8140655.1"/>
    <property type="molecule type" value="Genomic_DNA"/>
</dbReference>
<keyword evidence="2" id="KW-1185">Reference proteome</keyword>
<gene>
    <name evidence="1" type="ORF">POCTA_138.1.T0120016</name>
</gene>
<reference evidence="1" key="1">
    <citation type="submission" date="2021-01" db="EMBL/GenBank/DDBJ databases">
        <authorList>
            <consortium name="Genoscope - CEA"/>
            <person name="William W."/>
        </authorList>
    </citation>
    <scope>NUCLEOTIDE SEQUENCE</scope>
</reference>
<evidence type="ECO:0000313" key="1">
    <source>
        <dbReference type="EMBL" id="CAD8140655.1"/>
    </source>
</evidence>
<dbReference type="OrthoDB" id="448946at2759"/>